<evidence type="ECO:0000313" key="4">
    <source>
        <dbReference type="Proteomes" id="UP000054826"/>
    </source>
</evidence>
<accession>A0A0V1IYT6</accession>
<evidence type="ECO:0000313" key="2">
    <source>
        <dbReference type="EMBL" id="KRZ43136.1"/>
    </source>
</evidence>
<dbReference type="Proteomes" id="UP000054826">
    <property type="component" value="Unassembled WGS sequence"/>
</dbReference>
<dbReference type="EMBL" id="JYDS01000065">
    <property type="protein sequence ID" value="KRZ27904.1"/>
    <property type="molecule type" value="Genomic_DNA"/>
</dbReference>
<organism evidence="1 3">
    <name type="scientific">Trichinella pseudospiralis</name>
    <name type="common">Parasitic roundworm</name>
    <dbReference type="NCBI Taxonomy" id="6337"/>
    <lineage>
        <taxon>Eukaryota</taxon>
        <taxon>Metazoa</taxon>
        <taxon>Ecdysozoa</taxon>
        <taxon>Nematoda</taxon>
        <taxon>Enoplea</taxon>
        <taxon>Dorylaimia</taxon>
        <taxon>Trichinellida</taxon>
        <taxon>Trichinellidae</taxon>
        <taxon>Trichinella</taxon>
    </lineage>
</organism>
<evidence type="ECO:0000313" key="3">
    <source>
        <dbReference type="Proteomes" id="UP000054805"/>
    </source>
</evidence>
<dbReference type="AlphaFoldDB" id="A0A0V1IYT6"/>
<name>A0A0V1IYT6_TRIPS</name>
<comment type="caution">
    <text evidence="1">The sequence shown here is derived from an EMBL/GenBank/DDBJ whole genome shotgun (WGS) entry which is preliminary data.</text>
</comment>
<proteinExistence type="predicted"/>
<keyword evidence="3" id="KW-1185">Reference proteome</keyword>
<evidence type="ECO:0000313" key="1">
    <source>
        <dbReference type="EMBL" id="KRZ27904.1"/>
    </source>
</evidence>
<protein>
    <submittedName>
        <fullName evidence="1">Uncharacterized protein</fullName>
    </submittedName>
</protein>
<sequence length="97" mass="11011">MVDLSAGETTLAVNLQPATRRNCTSNIICSNSPFQSLPKMIAPPCRFTRRRCAFLREWLSGPIMWTGAIYDAVQLPYGIVRRGCYQRMPVNGFRAYH</sequence>
<dbReference type="Proteomes" id="UP000054805">
    <property type="component" value="Unassembled WGS sequence"/>
</dbReference>
<gene>
    <name evidence="1" type="ORF">T4B_3212</name>
    <name evidence="2" type="ORF">T4C_189</name>
</gene>
<reference evidence="3 4" key="1">
    <citation type="submission" date="2015-01" db="EMBL/GenBank/DDBJ databases">
        <title>Evolution of Trichinella species and genotypes.</title>
        <authorList>
            <person name="Korhonen P.K."/>
            <person name="Edoardo P."/>
            <person name="Giuseppe L.R."/>
            <person name="Gasser R.B."/>
        </authorList>
    </citation>
    <scope>NUCLEOTIDE SEQUENCE [LARGE SCALE GENOMIC DNA]</scope>
    <source>
        <strain evidence="2">ISS176</strain>
        <strain evidence="1">ISS588</strain>
    </source>
</reference>
<dbReference type="EMBL" id="JYDV01000011">
    <property type="protein sequence ID" value="KRZ43136.1"/>
    <property type="molecule type" value="Genomic_DNA"/>
</dbReference>